<evidence type="ECO:0000313" key="4">
    <source>
        <dbReference type="EMBL" id="UNP27562.1"/>
    </source>
</evidence>
<dbReference type="Gene3D" id="1.10.10.60">
    <property type="entry name" value="Homeodomain-like"/>
    <property type="match status" value="1"/>
</dbReference>
<dbReference type="SMART" id="SM00342">
    <property type="entry name" value="HTH_ARAC"/>
    <property type="match status" value="1"/>
</dbReference>
<evidence type="ECO:0000259" key="3">
    <source>
        <dbReference type="PROSITE" id="PS01124"/>
    </source>
</evidence>
<keyword evidence="5" id="KW-1185">Reference proteome</keyword>
<dbReference type="InterPro" id="IPR009057">
    <property type="entry name" value="Homeodomain-like_sf"/>
</dbReference>
<proteinExistence type="predicted"/>
<reference evidence="4 5" key="1">
    <citation type="submission" date="2022-03" db="EMBL/GenBank/DDBJ databases">
        <title>Complete genome sequence of Lysobacter capsici VKM B-2533 and Lysobacter gummosus 10.1.1, promising sources of lytic agents.</title>
        <authorList>
            <person name="Tarlachkov S.V."/>
            <person name="Kudryakova I.V."/>
            <person name="Afoshin A.S."/>
            <person name="Leontyevskaya E.A."/>
            <person name="Leontyevskaya N.V."/>
        </authorList>
    </citation>
    <scope>NUCLEOTIDE SEQUENCE [LARGE SCALE GENOMIC DNA]</scope>
    <source>
        <strain evidence="4 5">10.1.1</strain>
    </source>
</reference>
<keyword evidence="2" id="KW-0804">Transcription</keyword>
<evidence type="ECO:0000256" key="1">
    <source>
        <dbReference type="ARBA" id="ARBA00023015"/>
    </source>
</evidence>
<dbReference type="Pfam" id="PF12833">
    <property type="entry name" value="HTH_18"/>
    <property type="match status" value="1"/>
</dbReference>
<dbReference type="PANTHER" id="PTHR43436:SF1">
    <property type="entry name" value="TRANSCRIPTIONAL REGULATORY PROTEIN"/>
    <property type="match status" value="1"/>
</dbReference>
<dbReference type="InterPro" id="IPR009594">
    <property type="entry name" value="Tscrpt_reg_HTH_AraC_N"/>
</dbReference>
<evidence type="ECO:0000313" key="5">
    <source>
        <dbReference type="Proteomes" id="UP000829194"/>
    </source>
</evidence>
<dbReference type="PANTHER" id="PTHR43436">
    <property type="entry name" value="ARAC-FAMILY TRANSCRIPTIONAL REGULATOR"/>
    <property type="match status" value="1"/>
</dbReference>
<dbReference type="Proteomes" id="UP000829194">
    <property type="component" value="Chromosome"/>
</dbReference>
<gene>
    <name evidence="4" type="ORF">MOV92_13600</name>
</gene>
<dbReference type="PROSITE" id="PS01124">
    <property type="entry name" value="HTH_ARAC_FAMILY_2"/>
    <property type="match status" value="1"/>
</dbReference>
<dbReference type="InterPro" id="IPR018060">
    <property type="entry name" value="HTH_AraC"/>
</dbReference>
<organism evidence="4 5">
    <name type="scientific">Lysobacter gummosus</name>
    <dbReference type="NCBI Taxonomy" id="262324"/>
    <lineage>
        <taxon>Bacteria</taxon>
        <taxon>Pseudomonadati</taxon>
        <taxon>Pseudomonadota</taxon>
        <taxon>Gammaproteobacteria</taxon>
        <taxon>Lysobacterales</taxon>
        <taxon>Lysobacteraceae</taxon>
        <taxon>Lysobacter</taxon>
    </lineage>
</organism>
<dbReference type="RefSeq" id="WP_057943266.1">
    <property type="nucleotide sequence ID" value="NZ_CP011131.1"/>
</dbReference>
<sequence>MEAVERLAQAIDRNSGIDGLHPTALPRVQLIRSSRRVDAIHELHRPAVCIVAQGSKRVMLGDRIFEYDRRRYLVVSVDVPILGQIAQASEDEPYLCLRLDLDPAVLSALWLESGLPEPADSAPGPSLMLSDATPDLLDAAVRLLALLDQPDDIPMLAPLIEREILYRLIKGEQATRLREIAHGESRLRHVTRAIDWIKRNYREPFDMRQLAAHASMSASALHAHFKSVTRMSPLQYQKQLRLQQARGLMLGEAMDATSAGHAVGYDSPSQFSREYSRLFGAPPLRDVARLRELPPSFQGSAASTGAGFAQN</sequence>
<evidence type="ECO:0000256" key="2">
    <source>
        <dbReference type="ARBA" id="ARBA00023163"/>
    </source>
</evidence>
<name>A0ABY3X8R7_9GAMM</name>
<dbReference type="EMBL" id="CP093547">
    <property type="protein sequence ID" value="UNP27562.1"/>
    <property type="molecule type" value="Genomic_DNA"/>
</dbReference>
<accession>A0ABY3X8R7</accession>
<dbReference type="SUPFAM" id="SSF46689">
    <property type="entry name" value="Homeodomain-like"/>
    <property type="match status" value="2"/>
</dbReference>
<keyword evidence="1" id="KW-0805">Transcription regulation</keyword>
<protein>
    <submittedName>
        <fullName evidence="4">AraC family transcriptional regulator</fullName>
    </submittedName>
</protein>
<feature type="domain" description="HTH araC/xylS-type" evidence="3">
    <location>
        <begin position="191"/>
        <end position="289"/>
    </location>
</feature>
<dbReference type="Pfam" id="PF06719">
    <property type="entry name" value="AraC_N"/>
    <property type="match status" value="1"/>
</dbReference>